<organism evidence="2 3">
    <name type="scientific">Halonotius aquaticus</name>
    <dbReference type="NCBI Taxonomy" id="2216978"/>
    <lineage>
        <taxon>Archaea</taxon>
        <taxon>Methanobacteriati</taxon>
        <taxon>Methanobacteriota</taxon>
        <taxon>Stenosarchaea group</taxon>
        <taxon>Halobacteria</taxon>
        <taxon>Halobacteriales</taxon>
        <taxon>Haloferacaceae</taxon>
        <taxon>Halonotius</taxon>
    </lineage>
</organism>
<dbReference type="Proteomes" id="UP000276588">
    <property type="component" value="Unassembled WGS sequence"/>
</dbReference>
<dbReference type="EMBL" id="QKNY01000013">
    <property type="protein sequence ID" value="RJX42844.1"/>
    <property type="molecule type" value="Genomic_DNA"/>
</dbReference>
<keyword evidence="1" id="KW-0472">Membrane</keyword>
<keyword evidence="1" id="KW-0812">Transmembrane</keyword>
<dbReference type="Pfam" id="PF26045">
    <property type="entry name" value="OB_2TM_halo"/>
    <property type="match status" value="1"/>
</dbReference>
<sequence length="159" mass="16886">MTPRGRRLLAVALLVGLLAGLSVWHGTLVPNASDGRYPGPEAIATDGDAIVGDTVTVWGTVVATDPVVIKSGSRGEAIRFTLTGEPVGDASVGAGAGVHGKLQSTDTIAVERALFQEPWELQYLYGISFIAGLWVLGRFLRDWHLDGSTFSFQLRSHEG</sequence>
<dbReference type="RefSeq" id="WP_120103094.1">
    <property type="nucleotide sequence ID" value="NZ_QKNY01000013.1"/>
</dbReference>
<accession>A0A3A6Q105</accession>
<feature type="transmembrane region" description="Helical" evidence="1">
    <location>
        <begin position="123"/>
        <end position="140"/>
    </location>
</feature>
<reference evidence="2 3" key="1">
    <citation type="submission" date="2018-06" db="EMBL/GenBank/DDBJ databases">
        <title>Halonotius sp. F13-13 a new haloarchaeeon isolated from a solar saltern from Isla Cristina, Huelva, Spain.</title>
        <authorList>
            <person name="Duran-Viseras A."/>
            <person name="Sanchez-Porro C."/>
            <person name="Ventosa A."/>
        </authorList>
    </citation>
    <scope>NUCLEOTIDE SEQUENCE [LARGE SCALE GENOMIC DNA]</scope>
    <source>
        <strain evidence="2 3">F13-13</strain>
    </source>
</reference>
<name>A0A3A6Q105_9EURY</name>
<dbReference type="AlphaFoldDB" id="A0A3A6Q105"/>
<comment type="caution">
    <text evidence="2">The sequence shown here is derived from an EMBL/GenBank/DDBJ whole genome shotgun (WGS) entry which is preliminary data.</text>
</comment>
<dbReference type="OrthoDB" id="206389at2157"/>
<proteinExistence type="predicted"/>
<evidence type="ECO:0000313" key="3">
    <source>
        <dbReference type="Proteomes" id="UP000276588"/>
    </source>
</evidence>
<gene>
    <name evidence="2" type="ORF">DM826_09155</name>
</gene>
<keyword evidence="1" id="KW-1133">Transmembrane helix</keyword>
<evidence type="ECO:0000313" key="2">
    <source>
        <dbReference type="EMBL" id="RJX42844.1"/>
    </source>
</evidence>
<dbReference type="InterPro" id="IPR058927">
    <property type="entry name" value="OB_2TM"/>
</dbReference>
<keyword evidence="3" id="KW-1185">Reference proteome</keyword>
<protein>
    <submittedName>
        <fullName evidence="2">Uncharacterized protein</fullName>
    </submittedName>
</protein>
<evidence type="ECO:0000256" key="1">
    <source>
        <dbReference type="SAM" id="Phobius"/>
    </source>
</evidence>